<protein>
    <recommendedName>
        <fullName evidence="3">D-isomer specific 2-hydroxyacid dehydrogenase NAD-binding domain-containing protein</fullName>
    </recommendedName>
</protein>
<dbReference type="EMBL" id="BMXG01000005">
    <property type="protein sequence ID" value="GHB96612.1"/>
    <property type="molecule type" value="Genomic_DNA"/>
</dbReference>
<dbReference type="Pfam" id="PF02826">
    <property type="entry name" value="2-Hacid_dh_C"/>
    <property type="match status" value="1"/>
</dbReference>
<evidence type="ECO:0000259" key="3">
    <source>
        <dbReference type="Pfam" id="PF02826"/>
    </source>
</evidence>
<dbReference type="GO" id="GO:0030267">
    <property type="term" value="F:glyoxylate reductase (NADPH) activity"/>
    <property type="evidence" value="ECO:0007669"/>
    <property type="project" value="TreeGrafter"/>
</dbReference>
<dbReference type="RefSeq" id="WP_189512664.1">
    <property type="nucleotide sequence ID" value="NZ_BMXG01000005.1"/>
</dbReference>
<dbReference type="PROSITE" id="PS00671">
    <property type="entry name" value="D_2_HYDROXYACID_DH_3"/>
    <property type="match status" value="1"/>
</dbReference>
<dbReference type="Proteomes" id="UP000642829">
    <property type="component" value="Unassembled WGS sequence"/>
</dbReference>
<gene>
    <name evidence="4" type="ORF">GCM10007047_10640</name>
</gene>
<dbReference type="SUPFAM" id="SSF52283">
    <property type="entry name" value="Formate/glycerate dehydrogenase catalytic domain-like"/>
    <property type="match status" value="1"/>
</dbReference>
<evidence type="ECO:0000256" key="2">
    <source>
        <dbReference type="ARBA" id="ARBA00023027"/>
    </source>
</evidence>
<keyword evidence="5" id="KW-1185">Reference proteome</keyword>
<dbReference type="GO" id="GO:0016618">
    <property type="term" value="F:hydroxypyruvate reductase [NAD(P)H] activity"/>
    <property type="evidence" value="ECO:0007669"/>
    <property type="project" value="TreeGrafter"/>
</dbReference>
<dbReference type="PANTHER" id="PTHR10996:SF178">
    <property type="entry name" value="2-HYDROXYACID DEHYDROGENASE YGL185C-RELATED"/>
    <property type="match status" value="1"/>
</dbReference>
<evidence type="ECO:0000256" key="1">
    <source>
        <dbReference type="ARBA" id="ARBA00023002"/>
    </source>
</evidence>
<dbReference type="InterPro" id="IPR050223">
    <property type="entry name" value="D-isomer_2-hydroxyacid_DH"/>
</dbReference>
<sequence length="361" mass="40078">MHSVSPKQTIGDTAQLEPSAGDSRVRHRILFALTTLDVEKFFPQGINVEGLQADIHYASDNELSGDNWSKLIRHFEPSIIVTGWATPRLSNDIIENSWFKAEYICHLSGSVRSFLPVELIDRGVLVTNWGTLAAVSVAEHAVMLVLACARNLTKWHPPAESYIGGYSNRHTTIRTRTLREKRVGIHGFGNIAKQIVHLLRPFGVKMSAYSHAVPSEEIEKNGLDSASDLKSLFADNDILIECEALTEKTRGSVTEELLSSLPEDAIFVNVGRGALVDESALIRLAAENRLRVATDVTTREPLSPDDPLWNAPTILRSPHIGGPTSDLYEHCGQFALANIRRFLNNERVRAIINREIYARST</sequence>
<dbReference type="InterPro" id="IPR036291">
    <property type="entry name" value="NAD(P)-bd_dom_sf"/>
</dbReference>
<dbReference type="CDD" id="cd12167">
    <property type="entry name" value="2-Hacid_dh_8"/>
    <property type="match status" value="1"/>
</dbReference>
<reference evidence="4" key="2">
    <citation type="submission" date="2020-09" db="EMBL/GenBank/DDBJ databases">
        <authorList>
            <person name="Sun Q."/>
            <person name="Kim S."/>
        </authorList>
    </citation>
    <scope>NUCLEOTIDE SEQUENCE</scope>
    <source>
        <strain evidence="4">KCTC 12870</strain>
    </source>
</reference>
<dbReference type="GO" id="GO:0051287">
    <property type="term" value="F:NAD binding"/>
    <property type="evidence" value="ECO:0007669"/>
    <property type="project" value="InterPro"/>
</dbReference>
<comment type="caution">
    <text evidence="4">The sequence shown here is derived from an EMBL/GenBank/DDBJ whole genome shotgun (WGS) entry which is preliminary data.</text>
</comment>
<accession>A0A8J3GC91</accession>
<feature type="domain" description="D-isomer specific 2-hydroxyacid dehydrogenase NAD-binding" evidence="3">
    <location>
        <begin position="142"/>
        <end position="321"/>
    </location>
</feature>
<dbReference type="PANTHER" id="PTHR10996">
    <property type="entry name" value="2-HYDROXYACID DEHYDROGENASE-RELATED"/>
    <property type="match status" value="1"/>
</dbReference>
<dbReference type="Gene3D" id="3.40.50.720">
    <property type="entry name" value="NAD(P)-binding Rossmann-like Domain"/>
    <property type="match status" value="2"/>
</dbReference>
<dbReference type="InterPro" id="IPR006140">
    <property type="entry name" value="D-isomer_DH_NAD-bd"/>
</dbReference>
<reference evidence="4" key="1">
    <citation type="journal article" date="2014" name="Int. J. Syst. Evol. Microbiol.">
        <title>Complete genome sequence of Corynebacterium casei LMG S-19264T (=DSM 44701T), isolated from a smear-ripened cheese.</title>
        <authorList>
            <consortium name="US DOE Joint Genome Institute (JGI-PGF)"/>
            <person name="Walter F."/>
            <person name="Albersmeier A."/>
            <person name="Kalinowski J."/>
            <person name="Ruckert C."/>
        </authorList>
    </citation>
    <scope>NUCLEOTIDE SEQUENCE</scope>
    <source>
        <strain evidence="4">KCTC 12870</strain>
    </source>
</reference>
<keyword evidence="2" id="KW-0520">NAD</keyword>
<dbReference type="InterPro" id="IPR029753">
    <property type="entry name" value="D-isomer_DH_CS"/>
</dbReference>
<proteinExistence type="predicted"/>
<dbReference type="AlphaFoldDB" id="A0A8J3GC91"/>
<evidence type="ECO:0000313" key="5">
    <source>
        <dbReference type="Proteomes" id="UP000642829"/>
    </source>
</evidence>
<keyword evidence="1" id="KW-0560">Oxidoreductase</keyword>
<name>A0A8J3GC91_9BACT</name>
<dbReference type="GO" id="GO:0005829">
    <property type="term" value="C:cytosol"/>
    <property type="evidence" value="ECO:0007669"/>
    <property type="project" value="TreeGrafter"/>
</dbReference>
<organism evidence="4 5">
    <name type="scientific">Cerasicoccus arenae</name>
    <dbReference type="NCBI Taxonomy" id="424488"/>
    <lineage>
        <taxon>Bacteria</taxon>
        <taxon>Pseudomonadati</taxon>
        <taxon>Verrucomicrobiota</taxon>
        <taxon>Opitutia</taxon>
        <taxon>Puniceicoccales</taxon>
        <taxon>Cerasicoccaceae</taxon>
        <taxon>Cerasicoccus</taxon>
    </lineage>
</organism>
<dbReference type="SUPFAM" id="SSF51735">
    <property type="entry name" value="NAD(P)-binding Rossmann-fold domains"/>
    <property type="match status" value="1"/>
</dbReference>
<evidence type="ECO:0000313" key="4">
    <source>
        <dbReference type="EMBL" id="GHB96612.1"/>
    </source>
</evidence>